<feature type="transmembrane region" description="Helical" evidence="1">
    <location>
        <begin position="235"/>
        <end position="253"/>
    </location>
</feature>
<feature type="transmembrane region" description="Helical" evidence="1">
    <location>
        <begin position="211"/>
        <end position="229"/>
    </location>
</feature>
<keyword evidence="1" id="KW-0812">Transmembrane</keyword>
<dbReference type="RefSeq" id="WP_188622843.1">
    <property type="nucleotide sequence ID" value="NZ_CP082237.1"/>
</dbReference>
<feature type="transmembrane region" description="Helical" evidence="1">
    <location>
        <begin position="103"/>
        <end position="129"/>
    </location>
</feature>
<dbReference type="KEGG" id="cthu:HUR95_09530"/>
<dbReference type="AlphaFoldDB" id="A0A8X8I6U1"/>
<protein>
    <submittedName>
        <fullName evidence="2">DUF1385 domain-containing protein</fullName>
    </submittedName>
</protein>
<organism evidence="2 3">
    <name type="scientific">Caldalkalibacillus thermarum (strain TA2.A1)</name>
    <dbReference type="NCBI Taxonomy" id="986075"/>
    <lineage>
        <taxon>Bacteria</taxon>
        <taxon>Bacillati</taxon>
        <taxon>Bacillota</taxon>
        <taxon>Bacilli</taxon>
        <taxon>Bacillales</taxon>
        <taxon>Bacillaceae</taxon>
        <taxon>Caldalkalibacillus</taxon>
    </lineage>
</organism>
<keyword evidence="3" id="KW-1185">Reference proteome</keyword>
<dbReference type="Proteomes" id="UP000825179">
    <property type="component" value="Chromosome"/>
</dbReference>
<evidence type="ECO:0000313" key="2">
    <source>
        <dbReference type="EMBL" id="QZT32638.1"/>
    </source>
</evidence>
<evidence type="ECO:0000256" key="1">
    <source>
        <dbReference type="SAM" id="Phobius"/>
    </source>
</evidence>
<gene>
    <name evidence="2" type="ORF">HUR95_09530</name>
</gene>
<keyword evidence="1" id="KW-0472">Membrane</keyword>
<proteinExistence type="predicted"/>
<dbReference type="EMBL" id="CP082237">
    <property type="protein sequence ID" value="QZT32638.1"/>
    <property type="molecule type" value="Genomic_DNA"/>
</dbReference>
<sequence>MNTETKPQYGGQAIVEGVMFAGRKAYVSAIRRKDGRIDYLEVERTEREWMKQLKKIPLIRGNVALIEAAANGSKHLNFSTERYDVDPEDDAQLANVKQSKLTMILGVAFIGVLSFALSKIIFTALPAIMAHSLFKAWFPGHIEQNLIEGMIKTLLLLGYIYLISLTPLVKRLFQYHGAEHKVINCYEQNKPLTVEHVQACSRLHYRCGSSFILFTIIIGVFLYLFVPSEPLWERILYRLALIPVVIGVSYEVLQLTNKCRNIPVLKYLGYPGLAVQLLTTKDPTDDQVEVAIASFKRLLEREQALNPMAADQVQTDQARPYVYQS</sequence>
<accession>A0A8X8I6U1</accession>
<name>A0A8X8I6U1_CALTT</name>
<feature type="transmembrane region" description="Helical" evidence="1">
    <location>
        <begin position="149"/>
        <end position="169"/>
    </location>
</feature>
<keyword evidence="1" id="KW-1133">Transmembrane helix</keyword>
<evidence type="ECO:0000313" key="3">
    <source>
        <dbReference type="Proteomes" id="UP000825179"/>
    </source>
</evidence>
<dbReference type="PANTHER" id="PTHR42867">
    <property type="entry name" value="MEMBRANE PROTEIN-RELATED"/>
    <property type="match status" value="1"/>
</dbReference>
<reference evidence="2 3" key="1">
    <citation type="journal article" date="2020" name="Extremophiles">
        <title>Genomic analysis of Caldalkalibacillus thermarum TA2.A1 reveals aerobic alkaliphilic metabolism and evolutionary hallmarks linking alkaliphilic bacteria and plant life.</title>
        <authorList>
            <person name="de Jong S.I."/>
            <person name="van den Broek M.A."/>
            <person name="Merkel A.Y."/>
            <person name="de la Torre Cortes P."/>
            <person name="Kalamorz F."/>
            <person name="Cook G.M."/>
            <person name="van Loosdrecht M.C.M."/>
            <person name="McMillan D.G.G."/>
        </authorList>
    </citation>
    <scope>NUCLEOTIDE SEQUENCE [LARGE SCALE GENOMIC DNA]</scope>
    <source>
        <strain evidence="2 3">TA2.A1</strain>
    </source>
</reference>
<dbReference type="InterPro" id="IPR010787">
    <property type="entry name" value="DUF1385"/>
</dbReference>
<dbReference type="Pfam" id="PF07136">
    <property type="entry name" value="DUF1385"/>
    <property type="match status" value="1"/>
</dbReference>
<dbReference type="PANTHER" id="PTHR42867:SF1">
    <property type="entry name" value="MEMBRANE PROTEIN-RELATED"/>
    <property type="match status" value="1"/>
</dbReference>